<dbReference type="AlphaFoldDB" id="A0A9N9C418"/>
<reference evidence="3" key="1">
    <citation type="submission" date="2021-06" db="EMBL/GenBank/DDBJ databases">
        <authorList>
            <person name="Kallberg Y."/>
            <person name="Tangrot J."/>
            <person name="Rosling A."/>
        </authorList>
    </citation>
    <scope>NUCLEOTIDE SEQUENCE</scope>
    <source>
        <strain evidence="3">IA702</strain>
    </source>
</reference>
<dbReference type="OrthoDB" id="2384025at2759"/>
<gene>
    <name evidence="3" type="ORF">POCULU_LOCUS6738</name>
</gene>
<feature type="non-terminal residue" evidence="3">
    <location>
        <position position="1"/>
    </location>
</feature>
<dbReference type="EMBL" id="CAJVPJ010001315">
    <property type="protein sequence ID" value="CAG8586215.1"/>
    <property type="molecule type" value="Genomic_DNA"/>
</dbReference>
<sequence>MSDQAESKTGETITSEIERHEHEHVLRPTIPLDERKLTKDSRITDDLELAAYETRSVDEGVNSWQPEVPWYRHPTKKRWLLWGLVGFFIVIVIV</sequence>
<keyword evidence="2" id="KW-0812">Transmembrane</keyword>
<protein>
    <submittedName>
        <fullName evidence="3">2425_t:CDS:1</fullName>
    </submittedName>
</protein>
<comment type="caution">
    <text evidence="3">The sequence shown here is derived from an EMBL/GenBank/DDBJ whole genome shotgun (WGS) entry which is preliminary data.</text>
</comment>
<evidence type="ECO:0000313" key="3">
    <source>
        <dbReference type="EMBL" id="CAG8586215.1"/>
    </source>
</evidence>
<proteinExistence type="predicted"/>
<evidence type="ECO:0000313" key="4">
    <source>
        <dbReference type="Proteomes" id="UP000789572"/>
    </source>
</evidence>
<dbReference type="Proteomes" id="UP000789572">
    <property type="component" value="Unassembled WGS sequence"/>
</dbReference>
<feature type="transmembrane region" description="Helical" evidence="2">
    <location>
        <begin position="78"/>
        <end position="93"/>
    </location>
</feature>
<organism evidence="3 4">
    <name type="scientific">Paraglomus occultum</name>
    <dbReference type="NCBI Taxonomy" id="144539"/>
    <lineage>
        <taxon>Eukaryota</taxon>
        <taxon>Fungi</taxon>
        <taxon>Fungi incertae sedis</taxon>
        <taxon>Mucoromycota</taxon>
        <taxon>Glomeromycotina</taxon>
        <taxon>Glomeromycetes</taxon>
        <taxon>Paraglomerales</taxon>
        <taxon>Paraglomeraceae</taxon>
        <taxon>Paraglomus</taxon>
    </lineage>
</organism>
<keyword evidence="4" id="KW-1185">Reference proteome</keyword>
<accession>A0A9N9C418</accession>
<keyword evidence="2" id="KW-0472">Membrane</keyword>
<evidence type="ECO:0000256" key="2">
    <source>
        <dbReference type="SAM" id="Phobius"/>
    </source>
</evidence>
<feature type="region of interest" description="Disordered" evidence="1">
    <location>
        <begin position="1"/>
        <end position="26"/>
    </location>
</feature>
<feature type="compositionally biased region" description="Basic and acidic residues" evidence="1">
    <location>
        <begin position="16"/>
        <end position="26"/>
    </location>
</feature>
<keyword evidence="2" id="KW-1133">Transmembrane helix</keyword>
<name>A0A9N9C418_9GLOM</name>
<evidence type="ECO:0000256" key="1">
    <source>
        <dbReference type="SAM" id="MobiDB-lite"/>
    </source>
</evidence>